<dbReference type="Proteomes" id="UP000598971">
    <property type="component" value="Unassembled WGS sequence"/>
</dbReference>
<sequence>MTKEFPREQWKEIKFDFEYTNSGTIEISNYGRIRTFNKISKGNIINGSMINGYKIIRLKFYKPRDEKAEKKFKQLQNKAIKMARAVKDLQESGAKKEAKEAAKELAAFKKDLSAKFNQDLKERTIHYHSLIHRLVATYFCKQPSPKHTIVSHIDHDKLNNKSSNIKWMLPEQNYAHQQKSPIVIAEKKERRKEDSKAAKLTIPKVMQLKKLLNDGKPIKTLVKQFKVTDTQILRIKRGENWGDIQPAT</sequence>
<evidence type="ECO:0000259" key="1">
    <source>
        <dbReference type="Pfam" id="PF07463"/>
    </source>
</evidence>
<feature type="domain" description="NUMOD4" evidence="1">
    <location>
        <begin position="8"/>
        <end position="58"/>
    </location>
</feature>
<reference evidence="2" key="1">
    <citation type="submission" date="2019-10" db="EMBL/GenBank/DDBJ databases">
        <title>Draft genome sequence of Panacibacter sp. KCS-6.</title>
        <authorList>
            <person name="Yim K.J."/>
        </authorList>
    </citation>
    <scope>NUCLEOTIDE SEQUENCE</scope>
    <source>
        <strain evidence="2">KCS-6</strain>
    </source>
</reference>
<evidence type="ECO:0000313" key="3">
    <source>
        <dbReference type="Proteomes" id="UP000598971"/>
    </source>
</evidence>
<dbReference type="Pfam" id="PF07463">
    <property type="entry name" value="NUMOD4"/>
    <property type="match status" value="1"/>
</dbReference>
<keyword evidence="3" id="KW-1185">Reference proteome</keyword>
<proteinExistence type="predicted"/>
<comment type="caution">
    <text evidence="2">The sequence shown here is derived from an EMBL/GenBank/DDBJ whole genome shotgun (WGS) entry which is preliminary data.</text>
</comment>
<dbReference type="InterPro" id="IPR010902">
    <property type="entry name" value="NUMOD4"/>
</dbReference>
<dbReference type="InterPro" id="IPR044925">
    <property type="entry name" value="His-Me_finger_sf"/>
</dbReference>
<dbReference type="Gene3D" id="3.90.75.20">
    <property type="match status" value="1"/>
</dbReference>
<gene>
    <name evidence="2" type="ORF">GD597_08255</name>
</gene>
<dbReference type="EMBL" id="WHPF01000005">
    <property type="protein sequence ID" value="NNV55445.1"/>
    <property type="molecule type" value="Genomic_DNA"/>
</dbReference>
<protein>
    <recommendedName>
        <fullName evidence="1">NUMOD4 domain-containing protein</fullName>
    </recommendedName>
</protein>
<accession>A0A8J8JTQ4</accession>
<name>A0A8J8JTQ4_9BACT</name>
<evidence type="ECO:0000313" key="2">
    <source>
        <dbReference type="EMBL" id="NNV55445.1"/>
    </source>
</evidence>
<organism evidence="2 3">
    <name type="scientific">Limnovirga soli</name>
    <dbReference type="NCBI Taxonomy" id="2656915"/>
    <lineage>
        <taxon>Bacteria</taxon>
        <taxon>Pseudomonadati</taxon>
        <taxon>Bacteroidota</taxon>
        <taxon>Chitinophagia</taxon>
        <taxon>Chitinophagales</taxon>
        <taxon>Chitinophagaceae</taxon>
        <taxon>Limnovirga</taxon>
    </lineage>
</organism>
<dbReference type="SUPFAM" id="SSF54060">
    <property type="entry name" value="His-Me finger endonucleases"/>
    <property type="match status" value="1"/>
</dbReference>
<dbReference type="GO" id="GO:0016788">
    <property type="term" value="F:hydrolase activity, acting on ester bonds"/>
    <property type="evidence" value="ECO:0007669"/>
    <property type="project" value="InterPro"/>
</dbReference>
<dbReference type="RefSeq" id="WP_171607371.1">
    <property type="nucleotide sequence ID" value="NZ_WHPF01000005.1"/>
</dbReference>
<dbReference type="AlphaFoldDB" id="A0A8J8JTQ4"/>